<evidence type="ECO:0000313" key="12">
    <source>
        <dbReference type="EMBL" id="HIR05346.1"/>
    </source>
</evidence>
<dbReference type="AlphaFoldDB" id="A0A9D1A3H8"/>
<evidence type="ECO:0000256" key="9">
    <source>
        <dbReference type="SAM" id="MobiDB-lite"/>
    </source>
</evidence>
<keyword evidence="10" id="KW-0812">Transmembrane</keyword>
<dbReference type="EMBL" id="DVGC01000028">
    <property type="protein sequence ID" value="HIR05346.1"/>
    <property type="molecule type" value="Genomic_DNA"/>
</dbReference>
<feature type="transmembrane region" description="Helical" evidence="10">
    <location>
        <begin position="9"/>
        <end position="32"/>
    </location>
</feature>
<keyword evidence="5" id="KW-0808">Transferase</keyword>
<evidence type="ECO:0000256" key="2">
    <source>
        <dbReference type="ARBA" id="ARBA00004370"/>
    </source>
</evidence>
<dbReference type="PANTHER" id="PTHR45453:SF1">
    <property type="entry name" value="PHOSPHATE REGULON SENSOR PROTEIN PHOR"/>
    <property type="match status" value="1"/>
</dbReference>
<reference evidence="12" key="1">
    <citation type="submission" date="2020-10" db="EMBL/GenBank/DDBJ databases">
        <authorList>
            <person name="Gilroy R."/>
        </authorList>
    </citation>
    <scope>NUCLEOTIDE SEQUENCE</scope>
    <source>
        <strain evidence="12">CHK180-2868</strain>
    </source>
</reference>
<dbReference type="GO" id="GO:0005886">
    <property type="term" value="C:plasma membrane"/>
    <property type="evidence" value="ECO:0007669"/>
    <property type="project" value="TreeGrafter"/>
</dbReference>
<dbReference type="EC" id="2.7.13.3" evidence="3"/>
<evidence type="ECO:0000256" key="7">
    <source>
        <dbReference type="ARBA" id="ARBA00023012"/>
    </source>
</evidence>
<keyword evidence="12" id="KW-0547">Nucleotide-binding</keyword>
<comment type="caution">
    <text evidence="12">The sequence shown here is derived from an EMBL/GenBank/DDBJ whole genome shotgun (WGS) entry which is preliminary data.</text>
</comment>
<dbReference type="Gene3D" id="3.30.565.10">
    <property type="entry name" value="Histidine kinase-like ATPase, C-terminal domain"/>
    <property type="match status" value="1"/>
</dbReference>
<sequence length="470" mass="52732">MKRKIHMELLVIAALAIVLTLLFALFVFYGLFQEQIMGDLREDALAFKSMRVFDHPEELDGENFEMEEGGLRITLVDTQGDVIFDTDVDEASMENHEDRPEIQQAFETGEGSGTRKSETLDRNSFYYAVRLDNGTVLRVAREADSIFAVTKNMLVTVAGVFVLLFIFTVVLSNYFTKSLVRPIEELAENLGEPGTQVVYKELAPFVAKIRQQHEDILKSAKMRQEFTANVSHELKTPLTAISGYAELIEHGMAGKENTERFAGEIHKNASRLLILINDIIQLSQLDGGKTDVEYTDLDLYQLAGECISMLNMNAQKQNVTMKLCGKPSMVFADKQLMEELLFNLCDNAIRYNNKGGSVTVTVDENKEGNTYLSVKDTGIGIPPEHQDRVFERFYRVDKSRSKATGGTGLGLAIVKHIVAQHEAKIFLESEPKKGTEIVVVFSDALKEHEKQKKLEQESIQATEAEKAEEA</sequence>
<dbReference type="Pfam" id="PF02518">
    <property type="entry name" value="HATPase_c"/>
    <property type="match status" value="1"/>
</dbReference>
<dbReference type="PANTHER" id="PTHR45453">
    <property type="entry name" value="PHOSPHATE REGULON SENSOR PROTEIN PHOR"/>
    <property type="match status" value="1"/>
</dbReference>
<dbReference type="PROSITE" id="PS50109">
    <property type="entry name" value="HIS_KIN"/>
    <property type="match status" value="1"/>
</dbReference>
<evidence type="ECO:0000259" key="11">
    <source>
        <dbReference type="PROSITE" id="PS50109"/>
    </source>
</evidence>
<dbReference type="Pfam" id="PF00512">
    <property type="entry name" value="HisKA"/>
    <property type="match status" value="1"/>
</dbReference>
<reference evidence="12" key="2">
    <citation type="journal article" date="2021" name="PeerJ">
        <title>Extensive microbial diversity within the chicken gut microbiome revealed by metagenomics and culture.</title>
        <authorList>
            <person name="Gilroy R."/>
            <person name="Ravi A."/>
            <person name="Getino M."/>
            <person name="Pursley I."/>
            <person name="Horton D.L."/>
            <person name="Alikhan N.F."/>
            <person name="Baker D."/>
            <person name="Gharbi K."/>
            <person name="Hall N."/>
            <person name="Watson M."/>
            <person name="Adriaenssens E.M."/>
            <person name="Foster-Nyarko E."/>
            <person name="Jarju S."/>
            <person name="Secka A."/>
            <person name="Antonio M."/>
            <person name="Oren A."/>
            <person name="Chaudhuri R.R."/>
            <person name="La Ragione R."/>
            <person name="Hildebrand F."/>
            <person name="Pallen M.J."/>
        </authorList>
    </citation>
    <scope>NUCLEOTIDE SEQUENCE</scope>
    <source>
        <strain evidence="12">CHK180-2868</strain>
    </source>
</reference>
<organism evidence="12 13">
    <name type="scientific">Candidatus Copromonas faecavium</name>
    <name type="common">nom. illeg.</name>
    <dbReference type="NCBI Taxonomy" id="2840740"/>
    <lineage>
        <taxon>Bacteria</taxon>
        <taxon>Bacillati</taxon>
        <taxon>Bacillota</taxon>
        <taxon>Clostridia</taxon>
        <taxon>Lachnospirales</taxon>
        <taxon>Lachnospiraceae</taxon>
        <taxon>Candidatus Copromonas (nom. illeg.)</taxon>
    </lineage>
</organism>
<dbReference type="CDD" id="cd00082">
    <property type="entry name" value="HisKA"/>
    <property type="match status" value="1"/>
</dbReference>
<dbReference type="SUPFAM" id="SSF55874">
    <property type="entry name" value="ATPase domain of HSP90 chaperone/DNA topoisomerase II/histidine kinase"/>
    <property type="match status" value="1"/>
</dbReference>
<protein>
    <recommendedName>
        <fullName evidence="3">histidine kinase</fullName>
        <ecNumber evidence="3">2.7.13.3</ecNumber>
    </recommendedName>
</protein>
<dbReference type="CDD" id="cd00075">
    <property type="entry name" value="HATPase"/>
    <property type="match status" value="1"/>
</dbReference>
<dbReference type="SUPFAM" id="SSF47384">
    <property type="entry name" value="Homodimeric domain of signal transducing histidine kinase"/>
    <property type="match status" value="1"/>
</dbReference>
<evidence type="ECO:0000256" key="1">
    <source>
        <dbReference type="ARBA" id="ARBA00000085"/>
    </source>
</evidence>
<dbReference type="FunFam" id="1.10.287.130:FF:000001">
    <property type="entry name" value="Two-component sensor histidine kinase"/>
    <property type="match status" value="1"/>
</dbReference>
<name>A0A9D1A3H8_9FIRM</name>
<accession>A0A9D1A3H8</accession>
<dbReference type="GO" id="GO:0000155">
    <property type="term" value="F:phosphorelay sensor kinase activity"/>
    <property type="evidence" value="ECO:0007669"/>
    <property type="project" value="InterPro"/>
</dbReference>
<keyword evidence="6" id="KW-0418">Kinase</keyword>
<evidence type="ECO:0000256" key="5">
    <source>
        <dbReference type="ARBA" id="ARBA00022679"/>
    </source>
</evidence>
<keyword evidence="7" id="KW-0902">Two-component regulatory system</keyword>
<keyword evidence="8 10" id="KW-0472">Membrane</keyword>
<evidence type="ECO:0000313" key="13">
    <source>
        <dbReference type="Proteomes" id="UP000824250"/>
    </source>
</evidence>
<dbReference type="FunFam" id="3.30.565.10:FF:000006">
    <property type="entry name" value="Sensor histidine kinase WalK"/>
    <property type="match status" value="1"/>
</dbReference>
<dbReference type="SMART" id="SM00387">
    <property type="entry name" value="HATPase_c"/>
    <property type="match status" value="1"/>
</dbReference>
<feature type="region of interest" description="Disordered" evidence="9">
    <location>
        <begin position="448"/>
        <end position="470"/>
    </location>
</feature>
<dbReference type="InterPro" id="IPR004358">
    <property type="entry name" value="Sig_transdc_His_kin-like_C"/>
</dbReference>
<dbReference type="InterPro" id="IPR005467">
    <property type="entry name" value="His_kinase_dom"/>
</dbReference>
<feature type="domain" description="Histidine kinase" evidence="11">
    <location>
        <begin position="229"/>
        <end position="445"/>
    </location>
</feature>
<dbReference type="Gene3D" id="1.10.287.130">
    <property type="match status" value="1"/>
</dbReference>
<evidence type="ECO:0000256" key="10">
    <source>
        <dbReference type="SAM" id="Phobius"/>
    </source>
</evidence>
<evidence type="ECO:0000256" key="4">
    <source>
        <dbReference type="ARBA" id="ARBA00022553"/>
    </source>
</evidence>
<proteinExistence type="predicted"/>
<evidence type="ECO:0000256" key="3">
    <source>
        <dbReference type="ARBA" id="ARBA00012438"/>
    </source>
</evidence>
<feature type="transmembrane region" description="Helical" evidence="10">
    <location>
        <begin position="153"/>
        <end position="175"/>
    </location>
</feature>
<comment type="catalytic activity">
    <reaction evidence="1">
        <text>ATP + protein L-histidine = ADP + protein N-phospho-L-histidine.</text>
        <dbReference type="EC" id="2.7.13.3"/>
    </reaction>
</comment>
<dbReference type="PRINTS" id="PR00344">
    <property type="entry name" value="BCTRLSENSOR"/>
</dbReference>
<dbReference type="Proteomes" id="UP000824250">
    <property type="component" value="Unassembled WGS sequence"/>
</dbReference>
<dbReference type="SMART" id="SM00388">
    <property type="entry name" value="HisKA"/>
    <property type="match status" value="1"/>
</dbReference>
<dbReference type="GO" id="GO:0016036">
    <property type="term" value="P:cellular response to phosphate starvation"/>
    <property type="evidence" value="ECO:0007669"/>
    <property type="project" value="TreeGrafter"/>
</dbReference>
<evidence type="ECO:0000256" key="6">
    <source>
        <dbReference type="ARBA" id="ARBA00022777"/>
    </source>
</evidence>
<dbReference type="GO" id="GO:0004721">
    <property type="term" value="F:phosphoprotein phosphatase activity"/>
    <property type="evidence" value="ECO:0007669"/>
    <property type="project" value="TreeGrafter"/>
</dbReference>
<comment type="subcellular location">
    <subcellularLocation>
        <location evidence="2">Membrane</location>
    </subcellularLocation>
</comment>
<dbReference type="InterPro" id="IPR003594">
    <property type="entry name" value="HATPase_dom"/>
</dbReference>
<dbReference type="InterPro" id="IPR003661">
    <property type="entry name" value="HisK_dim/P_dom"/>
</dbReference>
<keyword evidence="12" id="KW-0067">ATP-binding</keyword>
<dbReference type="InterPro" id="IPR050351">
    <property type="entry name" value="BphY/WalK/GraS-like"/>
</dbReference>
<keyword evidence="4" id="KW-0597">Phosphoprotein</keyword>
<evidence type="ECO:0000256" key="8">
    <source>
        <dbReference type="ARBA" id="ARBA00023136"/>
    </source>
</evidence>
<keyword evidence="10" id="KW-1133">Transmembrane helix</keyword>
<dbReference type="InterPro" id="IPR036890">
    <property type="entry name" value="HATPase_C_sf"/>
</dbReference>
<dbReference type="InterPro" id="IPR036097">
    <property type="entry name" value="HisK_dim/P_sf"/>
</dbReference>
<dbReference type="GO" id="GO:0005524">
    <property type="term" value="F:ATP binding"/>
    <property type="evidence" value="ECO:0007669"/>
    <property type="project" value="UniProtKB-KW"/>
</dbReference>
<gene>
    <name evidence="12" type="ORF">IAB28_05200</name>
</gene>